<proteinExistence type="predicted"/>
<feature type="domain" description="Thioesterase" evidence="2">
    <location>
        <begin position="210"/>
        <end position="265"/>
    </location>
</feature>
<dbReference type="PANTHER" id="PTHR47260:SF6">
    <property type="entry name" value="THIOESTERASE DOMAIN-CONTAINING PROTEIN"/>
    <property type="match status" value="1"/>
</dbReference>
<evidence type="ECO:0000256" key="1">
    <source>
        <dbReference type="SAM" id="MobiDB-lite"/>
    </source>
</evidence>
<dbReference type="Pfam" id="PF03061">
    <property type="entry name" value="4HBT"/>
    <property type="match status" value="1"/>
</dbReference>
<feature type="region of interest" description="Disordered" evidence="1">
    <location>
        <begin position="1"/>
        <end position="20"/>
    </location>
</feature>
<dbReference type="InterPro" id="IPR052061">
    <property type="entry name" value="PTE-AB_protein"/>
</dbReference>
<protein>
    <recommendedName>
        <fullName evidence="2">Thioesterase domain-containing protein</fullName>
    </recommendedName>
</protein>
<dbReference type="Gene3D" id="3.10.129.10">
    <property type="entry name" value="Hotdog Thioesterase"/>
    <property type="match status" value="1"/>
</dbReference>
<dbReference type="CDD" id="cd03443">
    <property type="entry name" value="PaaI_thioesterase"/>
    <property type="match status" value="1"/>
</dbReference>
<evidence type="ECO:0000313" key="4">
    <source>
        <dbReference type="Proteomes" id="UP001642502"/>
    </source>
</evidence>
<dbReference type="SUPFAM" id="SSF54637">
    <property type="entry name" value="Thioesterase/thiol ester dehydrase-isomerase"/>
    <property type="match status" value="1"/>
</dbReference>
<name>A0ABP0D5I2_9PEZI</name>
<evidence type="ECO:0000313" key="3">
    <source>
        <dbReference type="EMBL" id="CAK7263469.1"/>
    </source>
</evidence>
<dbReference type="PANTHER" id="PTHR47260">
    <property type="entry name" value="UPF0644 PROTEIN PB2B4.06"/>
    <property type="match status" value="1"/>
</dbReference>
<evidence type="ECO:0000259" key="2">
    <source>
        <dbReference type="Pfam" id="PF03061"/>
    </source>
</evidence>
<organism evidence="3 4">
    <name type="scientific">Sporothrix epigloea</name>
    <dbReference type="NCBI Taxonomy" id="1892477"/>
    <lineage>
        <taxon>Eukaryota</taxon>
        <taxon>Fungi</taxon>
        <taxon>Dikarya</taxon>
        <taxon>Ascomycota</taxon>
        <taxon>Pezizomycotina</taxon>
        <taxon>Sordariomycetes</taxon>
        <taxon>Sordariomycetidae</taxon>
        <taxon>Ophiostomatales</taxon>
        <taxon>Ophiostomataceae</taxon>
        <taxon>Sporothrix</taxon>
    </lineage>
</organism>
<dbReference type="InterPro" id="IPR029069">
    <property type="entry name" value="HotDog_dom_sf"/>
</dbReference>
<reference evidence="3 4" key="1">
    <citation type="submission" date="2024-01" db="EMBL/GenBank/DDBJ databases">
        <authorList>
            <person name="Allen C."/>
            <person name="Tagirdzhanova G."/>
        </authorList>
    </citation>
    <scope>NUCLEOTIDE SEQUENCE [LARGE SCALE GENOMIC DNA]</scope>
    <source>
        <strain evidence="3 4">CBS 119000</strain>
    </source>
</reference>
<sequence length="283" mass="30473">MPKEVPSGLSVQLPPPAARTPLHDNENLGLCDVYHLNGQPDAGAEIAFFLSVPWCSAHLKPAKDRPPGSAARPVVHIVLPNSRRRGRPVPNADGSLTSSAETHSNFFATTLHSPDTIGAFIVFYEEPPPSPDNHLDYRAPVLELKALLRLGPGLNGHRGVVHGGMVATIFDEVLALLMPLNYRRAKHNRRVGAVAPPPPVSASTTGPEAAAAASANVHNGFVTSYLKTTYLRPVRTPGLVLVTARYARLEGARKFYVEGAIWDDRSQALAKADCLFVALKEKL</sequence>
<dbReference type="EMBL" id="CAWUON010000003">
    <property type="protein sequence ID" value="CAK7263469.1"/>
    <property type="molecule type" value="Genomic_DNA"/>
</dbReference>
<keyword evidence="4" id="KW-1185">Reference proteome</keyword>
<dbReference type="Proteomes" id="UP001642502">
    <property type="component" value="Unassembled WGS sequence"/>
</dbReference>
<accession>A0ABP0D5I2</accession>
<dbReference type="InterPro" id="IPR006683">
    <property type="entry name" value="Thioestr_dom"/>
</dbReference>
<comment type="caution">
    <text evidence="3">The sequence shown here is derived from an EMBL/GenBank/DDBJ whole genome shotgun (WGS) entry which is preliminary data.</text>
</comment>
<gene>
    <name evidence="3" type="ORF">SEPCBS119000_000506</name>
</gene>